<dbReference type="InterPro" id="IPR009079">
    <property type="entry name" value="4_helix_cytokine-like_core"/>
</dbReference>
<dbReference type="Proteomes" id="UP000579812">
    <property type="component" value="Unassembled WGS sequence"/>
</dbReference>
<dbReference type="SUPFAM" id="SSF47266">
    <property type="entry name" value="4-helical cytokines"/>
    <property type="match status" value="1"/>
</dbReference>
<evidence type="ECO:0008006" key="3">
    <source>
        <dbReference type="Google" id="ProtNLM"/>
    </source>
</evidence>
<keyword evidence="2" id="KW-1185">Reference proteome</keyword>
<protein>
    <recommendedName>
        <fullName evidence="3">Interleukin</fullName>
    </recommendedName>
</protein>
<gene>
    <name evidence="1" type="ORF">G5714_014481</name>
</gene>
<accession>A0A7J6CD58</accession>
<proteinExistence type="predicted"/>
<name>A0A7J6CD58_9TELE</name>
<sequence>MDCMYSALNCTLEELNVLNFDCNIPGKDYDVIENVAVVLKGNRIIPTSSSPNCSCEMYEKTDVETFLKNIEDQVQQLNSSK</sequence>
<reference evidence="1 2" key="1">
    <citation type="submission" date="2020-04" db="EMBL/GenBank/DDBJ databases">
        <title>Chromosome-level genome assembly of a cyprinid fish Onychostoma macrolepis by integration of Nanopore Sequencing, Bionano and Hi-C technology.</title>
        <authorList>
            <person name="Wang D."/>
        </authorList>
    </citation>
    <scope>NUCLEOTIDE SEQUENCE [LARGE SCALE GENOMIC DNA]</scope>
    <source>
        <strain evidence="1">SWU-2019</strain>
        <tissue evidence="1">Muscle</tissue>
    </source>
</reference>
<dbReference type="EMBL" id="JAAMOB010000014">
    <property type="protein sequence ID" value="KAF4105150.1"/>
    <property type="molecule type" value="Genomic_DNA"/>
</dbReference>
<comment type="caution">
    <text evidence="1">The sequence shown here is derived from an EMBL/GenBank/DDBJ whole genome shotgun (WGS) entry which is preliminary data.</text>
</comment>
<dbReference type="Gene3D" id="1.20.1250.70">
    <property type="entry name" value="Interleukin-15/Interleukin-21"/>
    <property type="match status" value="1"/>
</dbReference>
<evidence type="ECO:0000313" key="1">
    <source>
        <dbReference type="EMBL" id="KAF4105150.1"/>
    </source>
</evidence>
<evidence type="ECO:0000313" key="2">
    <source>
        <dbReference type="Proteomes" id="UP000579812"/>
    </source>
</evidence>
<dbReference type="AlphaFoldDB" id="A0A7J6CD58"/>
<organism evidence="1 2">
    <name type="scientific">Onychostoma macrolepis</name>
    <dbReference type="NCBI Taxonomy" id="369639"/>
    <lineage>
        <taxon>Eukaryota</taxon>
        <taxon>Metazoa</taxon>
        <taxon>Chordata</taxon>
        <taxon>Craniata</taxon>
        <taxon>Vertebrata</taxon>
        <taxon>Euteleostomi</taxon>
        <taxon>Actinopterygii</taxon>
        <taxon>Neopterygii</taxon>
        <taxon>Teleostei</taxon>
        <taxon>Ostariophysi</taxon>
        <taxon>Cypriniformes</taxon>
        <taxon>Cyprinidae</taxon>
        <taxon>Acrossocheilinae</taxon>
        <taxon>Onychostoma</taxon>
    </lineage>
</organism>